<keyword evidence="6" id="KW-0333">Golgi apparatus</keyword>
<feature type="compositionally biased region" description="Low complexity" evidence="7">
    <location>
        <begin position="1216"/>
        <end position="1230"/>
    </location>
</feature>
<evidence type="ECO:0000313" key="11">
    <source>
        <dbReference type="Proteomes" id="UP000824890"/>
    </source>
</evidence>
<organism evidence="10 11">
    <name type="scientific">Brassica napus</name>
    <name type="common">Rape</name>
    <dbReference type="NCBI Taxonomy" id="3708"/>
    <lineage>
        <taxon>Eukaryota</taxon>
        <taxon>Viridiplantae</taxon>
        <taxon>Streptophyta</taxon>
        <taxon>Embryophyta</taxon>
        <taxon>Tracheophyta</taxon>
        <taxon>Spermatophyta</taxon>
        <taxon>Magnoliopsida</taxon>
        <taxon>eudicotyledons</taxon>
        <taxon>Gunneridae</taxon>
        <taxon>Pentapetalae</taxon>
        <taxon>rosids</taxon>
        <taxon>malvids</taxon>
        <taxon>Brassicales</taxon>
        <taxon>Brassicaceae</taxon>
        <taxon>Brassiceae</taxon>
        <taxon>Brassica</taxon>
    </lineage>
</organism>
<feature type="domain" description="Sec16 Sec23-binding" evidence="8">
    <location>
        <begin position="740"/>
        <end position="1023"/>
    </location>
</feature>
<dbReference type="InterPro" id="IPR024340">
    <property type="entry name" value="Sec16_CCD"/>
</dbReference>
<evidence type="ECO:0000256" key="6">
    <source>
        <dbReference type="RuleBase" id="RU364101"/>
    </source>
</evidence>
<name>A0ABQ7XQN0_BRANA</name>
<feature type="region of interest" description="Disordered" evidence="7">
    <location>
        <begin position="2459"/>
        <end position="2491"/>
    </location>
</feature>
<keyword evidence="6" id="KW-0653">Protein transport</keyword>
<feature type="compositionally biased region" description="Polar residues" evidence="7">
    <location>
        <begin position="2726"/>
        <end position="2744"/>
    </location>
</feature>
<feature type="region of interest" description="Disordered" evidence="7">
    <location>
        <begin position="1092"/>
        <end position="1124"/>
    </location>
</feature>
<evidence type="ECO:0000256" key="1">
    <source>
        <dbReference type="ARBA" id="ARBA00004240"/>
    </source>
</evidence>
<protein>
    <recommendedName>
        <fullName evidence="6">Protein transport protein sec16</fullName>
    </recommendedName>
</protein>
<gene>
    <name evidence="10" type="ORF">HID58_086465</name>
</gene>
<feature type="region of interest" description="Disordered" evidence="7">
    <location>
        <begin position="127"/>
        <end position="173"/>
    </location>
</feature>
<feature type="region of interest" description="Disordered" evidence="7">
    <location>
        <begin position="2577"/>
        <end position="2633"/>
    </location>
</feature>
<dbReference type="Pfam" id="PF12932">
    <property type="entry name" value="Sec16"/>
    <property type="match status" value="2"/>
</dbReference>
<dbReference type="Proteomes" id="UP000824890">
    <property type="component" value="Unassembled WGS sequence"/>
</dbReference>
<evidence type="ECO:0000256" key="3">
    <source>
        <dbReference type="ARBA" id="ARBA00022448"/>
    </source>
</evidence>
<comment type="caution">
    <text evidence="10">The sequence shown here is derived from an EMBL/GenBank/DDBJ whole genome shotgun (WGS) entry which is preliminary data.</text>
</comment>
<feature type="compositionally biased region" description="Polar residues" evidence="7">
    <location>
        <begin position="1333"/>
        <end position="1342"/>
    </location>
</feature>
<feature type="region of interest" description="Disordered" evidence="7">
    <location>
        <begin position="2650"/>
        <end position="2760"/>
    </location>
</feature>
<feature type="compositionally biased region" description="Basic and acidic residues" evidence="7">
    <location>
        <begin position="1309"/>
        <end position="1319"/>
    </location>
</feature>
<comment type="subcellular location">
    <subcellularLocation>
        <location evidence="1">Endoplasmic reticulum</location>
    </subcellularLocation>
    <subcellularLocation>
        <location evidence="6">Golgi apparatus membrane</location>
    </subcellularLocation>
</comment>
<feature type="domain" description="Sec16 central conserved" evidence="9">
    <location>
        <begin position="559"/>
        <end position="682"/>
    </location>
</feature>
<feature type="compositionally biased region" description="Polar residues" evidence="7">
    <location>
        <begin position="1354"/>
        <end position="1390"/>
    </location>
</feature>
<dbReference type="Pfam" id="PF12931">
    <property type="entry name" value="TPR_Sec16"/>
    <property type="match status" value="2"/>
</dbReference>
<feature type="region of interest" description="Disordered" evidence="7">
    <location>
        <begin position="1309"/>
        <end position="1404"/>
    </location>
</feature>
<dbReference type="Gene3D" id="1.25.40.1030">
    <property type="match status" value="2"/>
</dbReference>
<proteinExistence type="inferred from homology"/>
<dbReference type="CDD" id="cd09233">
    <property type="entry name" value="ACE1-Sec16-like"/>
    <property type="match status" value="2"/>
</dbReference>
<dbReference type="PANTHER" id="PTHR13402">
    <property type="entry name" value="RGPR-RELATED"/>
    <property type="match status" value="1"/>
</dbReference>
<evidence type="ECO:0000256" key="2">
    <source>
        <dbReference type="ARBA" id="ARBA00005927"/>
    </source>
</evidence>
<comment type="similarity">
    <text evidence="2 6">Belongs to the SEC16 family.</text>
</comment>
<keyword evidence="3 6" id="KW-0813">Transport</keyword>
<feature type="compositionally biased region" description="Low complexity" evidence="7">
    <location>
        <begin position="1391"/>
        <end position="1404"/>
    </location>
</feature>
<feature type="domain" description="Sec16 Sec23-binding" evidence="8">
    <location>
        <begin position="2110"/>
        <end position="2395"/>
    </location>
</feature>
<sequence>MLKLTKLSWLINRVSTTYFDLEETNRNLESTEKLLFILDLYLIFIFYNSTSSATGPLAKTCRSVDHSRRFCSLLDDQTDEDFFDKLVDDSYSPSQAHAAKELEFVNDGSDSDDAAKAFANLSLGDGDVQLNESANPGNDLVANEGPSSSMRKEEASSLPMEEAVHSDANKLSGDLVVRSDAEDKPLSETVKDGSGSPGVKEVDWGSFCADSSVNDGGGFGSYSDFFTQLDGSSTGNLQGKAEVDAANLVSNDTQIASFGFEQHQGQVSQDWENSYPGWKYDASTGQWYQVDSHDDASMNAQESYIDSASNWQSSVASTDNSNVAYLSQSTTSAVAESISTWNQVSQVANGYPEHMVFDPQYPGWYYDTIAQEWRSLDSYNQASQTTGTGQAHEQQVQNVHSLGSMSHNYAESNIYNVNGKNQAFKAQDFAIQNQQGSWDQSYYANNKQQATNTWQSENGGNNEASVTSVSFSQFGGNQQVNSLYITESVAEQFKPNENGAQGFIPQHMNVASVTQHGPLSFSNNFYNRQKSLDDTQQSYQSNQLFSPSVGRSPDGRPPHALVSFGFGGKLILMKDTNGSLQNSSFGSQGAGGSSISVLNLAEVTSGSASFSSLGEDSSSYFRSLHQRCLPGPLVGGSVGNKDLNKWLDESILHCESSDMDFSRGKLLKMLMSLLRISCQYYGKLRSPFGADTTQKETDSAEAAVAKLFAFAKKNGGYAPLSQCLQHLPPESQMQASASEVQNLLAFGRKMEALQCAQEGHLWGLALVIAAQLGDQFYADTVKQMALCQLVPGSPLRTLCLLVAGQPAEVFSNGSTSCVDFSGSVSASPHQTQFGSSSMLDNWEENLGIITANRTTDDELVITHLGDCMWKERSEIIAAHICYLLADKNFNPYSDSARLCLVGADHWKYPRTYASPEAIQRTELYEYSKTLGNSQYILLPFQPYKIIYAHMLAEVGKLSAAQKYCQAVSKCLKTGRSTEVETWKQFVSSLEERIRIHQQGGYTVNSSPAKIVGKFLNFIDSTAHRVVGGMPPSALHSTTGNLQANEYQHHQQQEAAKLPYSQSANTMQSLMSHASMEPIRELDGNSRTMAVHSRSVSEPDFGRTPIQDQPVSSKDKATDGVPQVKPTVNVTSSRFSSFGFGILKNTVRRVLPSRPSKEAKLGEENQFYYDEKLKRWMEKGVEPPAEEAALPPPPTVGTYQNNSLGYENRSDMMNEMSPPSGSWSSGSPTPSENSAGIPPVSQGSNQFSARGRPRYVDLFNPGGGNSKTMFQSAHAKSAKPPIPAKANFFIPAAPASSSNDQVTEIAATETRQEYSAEKEVAASAGAPPPSHSSFQSPTPSPMTMQRFPSLDNIKRSGSGTSLNGDFPSSGSRRTASWSGSLNSSFTSPTGPSNLKPSPLNGSSSSLGEELQDVELWHSPAFDLHLLRLYLVLQPIDPLTKACRSSLLDDQSDDEDFFDKLVDDSYSPSQAHAANELEFVNDGSDSDDAAKAFANLSLGDGDVQLNESANPGNDVVANEGPSSSMRKEEASSLPMEEAVHSDANKLSGDLVVRSDAEDKPFSETVKDGSGSPGVKEVDWGSFCADSSVNDGGGFGSGSYSDFFTQLDGSSTGNLQGKAEVVSNDTQIASFGFEQHQGQVSQDWENSYPGWKYDASTGQWYQVDSHDDASMNAQESYIDSASNWQSSVASTDNSNVAYLSQSTTSAVAESMSTWNQVSQVANGYPEHMVFDPQYPGWYYDTIAQEWRSLDSYNQASQTTGTGQAHEQQVQNVHSLGSMSHNYAESNIYNVNGKNQAFKAQDFAIQNQQGSWDQSYYANNKQQATNTWQSENGGNNEASVTSVSFSQFGGNQQVNSLYITESVAEQFKPNENGAQGFIPQHMNVASVTQHGPLSFSNNFYNRQKSLDDTQQSYQSNQLFSPSVGRSPDGRPPHALVSFGFGGKLILMKDTNGSLQNSSFGSQGAGGSTISVLNLAEVTSGSASFSSLGEDSSSYFRSLHQRCLPGPLVGGSVGNKDLNKWLDESILHCESSDMDFSRGKLLKMLMSLLRISCQYYGKLRSPFGADTTQKETDSAEVAVAKLFAFAKKNGGYAPLSQCLQHLPPESQMQVTASEVQNLLASGRKMEALQCAQEGHLWGPALVIAAQLGEQFYADTVKQMALRQLVPGSPLRTLCLLVAGQPAEVFSIGSTSGISVPGSVSAPQHQTQFGSSSMLDNWEENLGIITANRTTDDELVITHLGDCMWKERSEIIAAHICYLIADKNFDPYSDSARLCLVGADHWKYPRTYASPEAIQRTELYEYSKTLGNSQYILLPFQPYKIIYAHMLAEVGKLSAAQKYCQAVSKCLKTGRSTEVETWKQFVSSLEERIRFHQQGGYTVAPAKLVGKFLNFIDSTAHRVVGGVPPPAPHSTTGNLQANEYHHQQQEATKLPYSQSANTMQSLMSHASMEPIRELDGNSRTMAVHSRSVSEPDFGRTPIQDQPVSSKDKATDGVPQVKPTVNVTSSRFSSFGFGILKNTVRRVLPSRSSKEAKLGDENQFYYDEKLKRWVEKGVEPPAEEAALPPPPTVGTYRSNSLGYENKSEVKNEMSPPSGNLTGIPPISQGSNPFSARARPRYVDTYNPDRGNSQTMFQSAHAKSAKPPIPAKANFFIPAAPASSSNDQVTTEMAAAETSQEYSAEEVAVPPPPSHSSFQSPTPSPITMQRFPSLDNIKRSGSGTSLNGDFPPSDSRRTASWSGSLNSSFTSPTGPSNLKPSPLKLNGSSSSSLGEELQDVELRIFCIIKFIKYKTCPCYQEEEHQQVEEL</sequence>
<dbReference type="EMBL" id="JAGKQM010000019">
    <property type="protein sequence ID" value="KAH0858204.1"/>
    <property type="molecule type" value="Genomic_DNA"/>
</dbReference>
<evidence type="ECO:0000259" key="9">
    <source>
        <dbReference type="Pfam" id="PF12932"/>
    </source>
</evidence>
<reference evidence="10 11" key="1">
    <citation type="submission" date="2021-05" db="EMBL/GenBank/DDBJ databases">
        <title>Genome Assembly of Synthetic Allotetraploid Brassica napus Reveals Homoeologous Exchanges between Subgenomes.</title>
        <authorList>
            <person name="Davis J.T."/>
        </authorList>
    </citation>
    <scope>NUCLEOTIDE SEQUENCE [LARGE SCALE GENOMIC DNA]</scope>
    <source>
        <strain evidence="11">cv. Da-Ae</strain>
        <tissue evidence="10">Seedling</tissue>
    </source>
</reference>
<feature type="domain" description="Sec16 central conserved" evidence="9">
    <location>
        <begin position="1929"/>
        <end position="2052"/>
    </location>
</feature>
<feature type="compositionally biased region" description="Polar residues" evidence="7">
    <location>
        <begin position="2650"/>
        <end position="2670"/>
    </location>
</feature>
<evidence type="ECO:0000259" key="8">
    <source>
        <dbReference type="Pfam" id="PF12931"/>
    </source>
</evidence>
<feature type="region of interest" description="Disordered" evidence="7">
    <location>
        <begin position="1500"/>
        <end position="1545"/>
    </location>
</feature>
<keyword evidence="5 6" id="KW-0931">ER-Golgi transport</keyword>
<keyword evidence="4 6" id="KW-0256">Endoplasmic reticulum</keyword>
<evidence type="ECO:0000313" key="10">
    <source>
        <dbReference type="EMBL" id="KAH0858204.1"/>
    </source>
</evidence>
<keyword evidence="6" id="KW-0472">Membrane</keyword>
<evidence type="ECO:0000256" key="4">
    <source>
        <dbReference type="ARBA" id="ARBA00022824"/>
    </source>
</evidence>
<feature type="compositionally biased region" description="Low complexity" evidence="7">
    <location>
        <begin position="2746"/>
        <end position="2760"/>
    </location>
</feature>
<evidence type="ECO:0000256" key="7">
    <source>
        <dbReference type="SAM" id="MobiDB-lite"/>
    </source>
</evidence>
<feature type="region of interest" description="Disordered" evidence="7">
    <location>
        <begin position="1182"/>
        <end position="1277"/>
    </location>
</feature>
<dbReference type="PANTHER" id="PTHR13402:SF22">
    <property type="entry name" value="PROTEIN TRANSPORT PROTEIN SEC16"/>
    <property type="match status" value="1"/>
</dbReference>
<evidence type="ECO:0000256" key="5">
    <source>
        <dbReference type="ARBA" id="ARBA00022892"/>
    </source>
</evidence>
<dbReference type="InterPro" id="IPR024298">
    <property type="entry name" value="Sec16_Sec23-bd"/>
</dbReference>
<keyword evidence="11" id="KW-1185">Reference proteome</keyword>
<accession>A0ABQ7XQN0</accession>